<feature type="chain" id="PRO_5046399313" evidence="12">
    <location>
        <begin position="25"/>
        <end position="620"/>
    </location>
</feature>
<evidence type="ECO:0000256" key="8">
    <source>
        <dbReference type="ARBA" id="ARBA00023170"/>
    </source>
</evidence>
<sequence>MVRHNKPYSWLLLLGVLSWTEGMAQEMDSVSWILDPVVVTGTRYEQPRSKIVSSVSVVDRESLERNGTINVLPALVRHVPGFFLNDRSITGFGVGPNSGGNISIRGISGTPNNRVLVLIDGQPQFMGIFAHPIADAYSATDIERVEVIRGAASVLYGSNAMGGAINMITRKANQEGWQGDLSVGYGSYGTALMSGNIRYKKEKFHAMVSANRNSTKGYRADAADNFSNTTTYLKLGYDFSPVFSVSGDLQLADAVYFQPGPQEAPLENDEREYLRGRAAVSLKNEGEKVSGALLLYHNFGNHRFSTGFESTDQNQGLTFYQNLNFVPGQVITLGLDYKRFGGRAFNETLPPPAAVGLGTRHWVDETDIYIHIQQGLAEKLNISGGIRQVNNSLFGSRAIPAFGISYHAGEETLLKASSSKAFRSPSVVDLFLFPPSNEDLQPEELWSHEFGVIQRLMGKSLSIELTLFYTEGKNLIQINPMEVPPIGRNSGSFTNKGLESQLSFKPKPNTDLTFNYAFVDVSANVLFAPRHHFGLQGYWSWEKFRFMPSVQQVFGLRNSIEPAHALEDYTLLNIRCMYYFTSAFRLFADARNLTNTHYQVERGYPMPGFNMIGGLSYSFK</sequence>
<dbReference type="Pfam" id="PF00593">
    <property type="entry name" value="TonB_dep_Rec_b-barrel"/>
    <property type="match status" value="1"/>
</dbReference>
<keyword evidence="8 15" id="KW-0675">Receptor</keyword>
<evidence type="ECO:0000259" key="14">
    <source>
        <dbReference type="Pfam" id="PF07715"/>
    </source>
</evidence>
<organism evidence="15 16">
    <name type="scientific">Negadavirga shengliensis</name>
    <dbReference type="NCBI Taxonomy" id="1389218"/>
    <lineage>
        <taxon>Bacteria</taxon>
        <taxon>Pseudomonadati</taxon>
        <taxon>Bacteroidota</taxon>
        <taxon>Cytophagia</taxon>
        <taxon>Cytophagales</taxon>
        <taxon>Cyclobacteriaceae</taxon>
        <taxon>Negadavirga</taxon>
    </lineage>
</organism>
<keyword evidence="4 10" id="KW-0812">Transmembrane</keyword>
<evidence type="ECO:0000256" key="3">
    <source>
        <dbReference type="ARBA" id="ARBA00022452"/>
    </source>
</evidence>
<dbReference type="InterPro" id="IPR036942">
    <property type="entry name" value="Beta-barrel_TonB_sf"/>
</dbReference>
<evidence type="ECO:0000256" key="1">
    <source>
        <dbReference type="ARBA" id="ARBA00004571"/>
    </source>
</evidence>
<keyword evidence="16" id="KW-1185">Reference proteome</keyword>
<feature type="domain" description="TonB-dependent receptor plug" evidence="14">
    <location>
        <begin position="49"/>
        <end position="164"/>
    </location>
</feature>
<dbReference type="PROSITE" id="PS52016">
    <property type="entry name" value="TONB_DEPENDENT_REC_3"/>
    <property type="match status" value="1"/>
</dbReference>
<dbReference type="InterPro" id="IPR037066">
    <property type="entry name" value="Plug_dom_sf"/>
</dbReference>
<feature type="domain" description="TonB-dependent receptor-like beta-barrel" evidence="13">
    <location>
        <begin position="196"/>
        <end position="593"/>
    </location>
</feature>
<feature type="signal peptide" evidence="12">
    <location>
        <begin position="1"/>
        <end position="24"/>
    </location>
</feature>
<evidence type="ECO:0000259" key="13">
    <source>
        <dbReference type="Pfam" id="PF00593"/>
    </source>
</evidence>
<dbReference type="PANTHER" id="PTHR30069">
    <property type="entry name" value="TONB-DEPENDENT OUTER MEMBRANE RECEPTOR"/>
    <property type="match status" value="1"/>
</dbReference>
<evidence type="ECO:0000256" key="10">
    <source>
        <dbReference type="PROSITE-ProRule" id="PRU01360"/>
    </source>
</evidence>
<dbReference type="Pfam" id="PF07715">
    <property type="entry name" value="Plug"/>
    <property type="match status" value="1"/>
</dbReference>
<evidence type="ECO:0000313" key="15">
    <source>
        <dbReference type="EMBL" id="MFC4870891.1"/>
    </source>
</evidence>
<dbReference type="Gene3D" id="2.170.130.10">
    <property type="entry name" value="TonB-dependent receptor, plug domain"/>
    <property type="match status" value="1"/>
</dbReference>
<keyword evidence="3 10" id="KW-1134">Transmembrane beta strand</keyword>
<comment type="subcellular location">
    <subcellularLocation>
        <location evidence="1 10">Cell outer membrane</location>
        <topology evidence="1 10">Multi-pass membrane protein</topology>
    </subcellularLocation>
</comment>
<accession>A0ABV9SX42</accession>
<dbReference type="SUPFAM" id="SSF56935">
    <property type="entry name" value="Porins"/>
    <property type="match status" value="1"/>
</dbReference>
<dbReference type="InterPro" id="IPR000531">
    <property type="entry name" value="Beta-barrel_TonB"/>
</dbReference>
<dbReference type="InterPro" id="IPR012910">
    <property type="entry name" value="Plug_dom"/>
</dbReference>
<evidence type="ECO:0000256" key="11">
    <source>
        <dbReference type="RuleBase" id="RU003357"/>
    </source>
</evidence>
<dbReference type="RefSeq" id="WP_377061856.1">
    <property type="nucleotide sequence ID" value="NZ_JBHSJJ010000002.1"/>
</dbReference>
<dbReference type="Proteomes" id="UP001595818">
    <property type="component" value="Unassembled WGS sequence"/>
</dbReference>
<evidence type="ECO:0000256" key="6">
    <source>
        <dbReference type="ARBA" id="ARBA00023077"/>
    </source>
</evidence>
<evidence type="ECO:0000256" key="12">
    <source>
        <dbReference type="SAM" id="SignalP"/>
    </source>
</evidence>
<keyword evidence="9 10" id="KW-0998">Cell outer membrane</keyword>
<evidence type="ECO:0000256" key="4">
    <source>
        <dbReference type="ARBA" id="ARBA00022692"/>
    </source>
</evidence>
<reference evidence="16" key="1">
    <citation type="journal article" date="2019" name="Int. J. Syst. Evol. Microbiol.">
        <title>The Global Catalogue of Microorganisms (GCM) 10K type strain sequencing project: providing services to taxonomists for standard genome sequencing and annotation.</title>
        <authorList>
            <consortium name="The Broad Institute Genomics Platform"/>
            <consortium name="The Broad Institute Genome Sequencing Center for Infectious Disease"/>
            <person name="Wu L."/>
            <person name="Ma J."/>
        </authorList>
    </citation>
    <scope>NUCLEOTIDE SEQUENCE [LARGE SCALE GENOMIC DNA]</scope>
    <source>
        <strain evidence="16">CGMCC 4.7466</strain>
    </source>
</reference>
<evidence type="ECO:0000256" key="7">
    <source>
        <dbReference type="ARBA" id="ARBA00023136"/>
    </source>
</evidence>
<keyword evidence="5 12" id="KW-0732">Signal</keyword>
<dbReference type="Gene3D" id="2.40.170.20">
    <property type="entry name" value="TonB-dependent receptor, beta-barrel domain"/>
    <property type="match status" value="1"/>
</dbReference>
<evidence type="ECO:0000256" key="5">
    <source>
        <dbReference type="ARBA" id="ARBA00022729"/>
    </source>
</evidence>
<comment type="caution">
    <text evidence="15">The sequence shown here is derived from an EMBL/GenBank/DDBJ whole genome shotgun (WGS) entry which is preliminary data.</text>
</comment>
<comment type="similarity">
    <text evidence="10 11">Belongs to the TonB-dependent receptor family.</text>
</comment>
<dbReference type="InterPro" id="IPR039426">
    <property type="entry name" value="TonB-dep_rcpt-like"/>
</dbReference>
<keyword evidence="7 10" id="KW-0472">Membrane</keyword>
<keyword evidence="6 11" id="KW-0798">TonB box</keyword>
<dbReference type="PANTHER" id="PTHR30069:SF29">
    <property type="entry name" value="HEMOGLOBIN AND HEMOGLOBIN-HAPTOGLOBIN-BINDING PROTEIN 1-RELATED"/>
    <property type="match status" value="1"/>
</dbReference>
<evidence type="ECO:0000256" key="2">
    <source>
        <dbReference type="ARBA" id="ARBA00022448"/>
    </source>
</evidence>
<keyword evidence="2 10" id="KW-0813">Transport</keyword>
<gene>
    <name evidence="15" type="ORF">ACFPFU_04280</name>
</gene>
<evidence type="ECO:0000313" key="16">
    <source>
        <dbReference type="Proteomes" id="UP001595818"/>
    </source>
</evidence>
<dbReference type="EMBL" id="JBHSJJ010000002">
    <property type="protein sequence ID" value="MFC4870891.1"/>
    <property type="molecule type" value="Genomic_DNA"/>
</dbReference>
<protein>
    <submittedName>
        <fullName evidence="15">TonB-dependent receptor plug domain-containing protein</fullName>
    </submittedName>
</protein>
<proteinExistence type="inferred from homology"/>
<name>A0ABV9SX42_9BACT</name>
<evidence type="ECO:0000256" key="9">
    <source>
        <dbReference type="ARBA" id="ARBA00023237"/>
    </source>
</evidence>